<name>A0A3S2PXW4_ORYJA</name>
<reference evidence="2 3" key="1">
    <citation type="submission" date="2018-11" db="EMBL/GenBank/DDBJ databases">
        <authorList>
            <person name="Lopez-Roques C."/>
            <person name="Donnadieu C."/>
            <person name="Bouchez O."/>
            <person name="Klopp C."/>
            <person name="Cabau C."/>
            <person name="Zahm M."/>
        </authorList>
    </citation>
    <scope>NUCLEOTIDE SEQUENCE [LARGE SCALE GENOMIC DNA]</scope>
    <source>
        <strain evidence="2">RS831</strain>
        <tissue evidence="2">Whole body</tissue>
    </source>
</reference>
<sequence length="142" mass="15936">MILITLITAALLKGSFVKGFTECSFYKSRETSCFAEAGKSLNFHLFDKDYGGIKELKHDRTIILKRDKTGNVTVNLPNISSAFYFKNGTIQLKNVSKKNDGVYTLEEFNSKGEKLRSSNVRLKVLGVSAVFVTRTEDSHLFV</sequence>
<organism evidence="2 3">
    <name type="scientific">Oryzias javanicus</name>
    <name type="common">Javanese ricefish</name>
    <name type="synonym">Aplocheilus javanicus</name>
    <dbReference type="NCBI Taxonomy" id="123683"/>
    <lineage>
        <taxon>Eukaryota</taxon>
        <taxon>Metazoa</taxon>
        <taxon>Chordata</taxon>
        <taxon>Craniata</taxon>
        <taxon>Vertebrata</taxon>
        <taxon>Euteleostomi</taxon>
        <taxon>Actinopterygii</taxon>
        <taxon>Neopterygii</taxon>
        <taxon>Teleostei</taxon>
        <taxon>Neoteleostei</taxon>
        <taxon>Acanthomorphata</taxon>
        <taxon>Ovalentaria</taxon>
        <taxon>Atherinomorphae</taxon>
        <taxon>Beloniformes</taxon>
        <taxon>Adrianichthyidae</taxon>
        <taxon>Oryziinae</taxon>
        <taxon>Oryzias</taxon>
    </lineage>
</organism>
<dbReference type="AlphaFoldDB" id="A0A3S2PXW4"/>
<dbReference type="InterPro" id="IPR013783">
    <property type="entry name" value="Ig-like_fold"/>
</dbReference>
<proteinExistence type="predicted"/>
<keyword evidence="1" id="KW-0732">Signal</keyword>
<dbReference type="Proteomes" id="UP000283210">
    <property type="component" value="Chromosome 14"/>
</dbReference>
<evidence type="ECO:0000313" key="3">
    <source>
        <dbReference type="Proteomes" id="UP000283210"/>
    </source>
</evidence>
<feature type="chain" id="PRO_5018763957" description="Immunoglobulin V-set domain-containing protein" evidence="1">
    <location>
        <begin position="20"/>
        <end position="142"/>
    </location>
</feature>
<dbReference type="SUPFAM" id="SSF48726">
    <property type="entry name" value="Immunoglobulin"/>
    <property type="match status" value="1"/>
</dbReference>
<dbReference type="InterPro" id="IPR036179">
    <property type="entry name" value="Ig-like_dom_sf"/>
</dbReference>
<dbReference type="EMBL" id="CM012450">
    <property type="protein sequence ID" value="RVE64128.1"/>
    <property type="molecule type" value="Genomic_DNA"/>
</dbReference>
<accession>A0A3S2PXW4</accession>
<protein>
    <recommendedName>
        <fullName evidence="4">Immunoglobulin V-set domain-containing protein</fullName>
    </recommendedName>
</protein>
<gene>
    <name evidence="2" type="ORF">OJAV_G00143100</name>
</gene>
<reference evidence="2 3" key="2">
    <citation type="submission" date="2019-01" db="EMBL/GenBank/DDBJ databases">
        <title>A chromosome length genome reference of the Java medaka (oryzias javanicus).</title>
        <authorList>
            <person name="Herpin A."/>
            <person name="Takehana Y."/>
            <person name="Naruse K."/>
            <person name="Ansai S."/>
            <person name="Kawaguchi M."/>
        </authorList>
    </citation>
    <scope>NUCLEOTIDE SEQUENCE [LARGE SCALE GENOMIC DNA]</scope>
    <source>
        <strain evidence="2">RS831</strain>
        <tissue evidence="2">Whole body</tissue>
    </source>
</reference>
<evidence type="ECO:0008006" key="4">
    <source>
        <dbReference type="Google" id="ProtNLM"/>
    </source>
</evidence>
<dbReference type="OrthoDB" id="8439544at2759"/>
<feature type="signal peptide" evidence="1">
    <location>
        <begin position="1"/>
        <end position="19"/>
    </location>
</feature>
<keyword evidence="3" id="KW-1185">Reference proteome</keyword>
<dbReference type="Gene3D" id="2.60.40.10">
    <property type="entry name" value="Immunoglobulins"/>
    <property type="match status" value="1"/>
</dbReference>
<evidence type="ECO:0000313" key="2">
    <source>
        <dbReference type="EMBL" id="RVE64128.1"/>
    </source>
</evidence>
<evidence type="ECO:0000256" key="1">
    <source>
        <dbReference type="SAM" id="SignalP"/>
    </source>
</evidence>